<dbReference type="PATRIC" id="fig|662478.6.peg.510"/>
<evidence type="ECO:0000313" key="1">
    <source>
        <dbReference type="EMBL" id="EMA08000.1"/>
    </source>
</evidence>
<reference evidence="1 2" key="1">
    <citation type="journal article" date="2014" name="PLoS Genet.">
        <title>Phylogenetically driven sequencing of extremely halophilic archaea reveals strategies for static and dynamic osmo-response.</title>
        <authorList>
            <person name="Becker E.A."/>
            <person name="Seitzer P.M."/>
            <person name="Tritt A."/>
            <person name="Larsen D."/>
            <person name="Krusor M."/>
            <person name="Yao A.I."/>
            <person name="Wu D."/>
            <person name="Madern D."/>
            <person name="Eisen J.A."/>
            <person name="Darling A.E."/>
            <person name="Facciotti M.T."/>
        </authorList>
    </citation>
    <scope>NUCLEOTIDE SEQUENCE [LARGE SCALE GENOMIC DNA]</scope>
    <source>
        <strain evidence="1 2">ATCC 35960</strain>
    </source>
</reference>
<dbReference type="EMBL" id="AOLP01000002">
    <property type="protein sequence ID" value="EMA08000.1"/>
    <property type="molecule type" value="Genomic_DNA"/>
</dbReference>
<protein>
    <recommendedName>
        <fullName evidence="3">Formylmethanofuran dehydrogenase subunit E domain-containing protein</fullName>
    </recommendedName>
</protein>
<evidence type="ECO:0000313" key="2">
    <source>
        <dbReference type="Proteomes" id="UP000011553"/>
    </source>
</evidence>
<name>M0JK09_9EURY</name>
<accession>M0JK09</accession>
<dbReference type="Proteomes" id="UP000011553">
    <property type="component" value="Unassembled WGS sequence"/>
</dbReference>
<evidence type="ECO:0008006" key="3">
    <source>
        <dbReference type="Google" id="ProtNLM"/>
    </source>
</evidence>
<sequence length="186" mass="19465">MVPEGDPLVVTFADVAKAAGHACPAVAGAYRSTQLALDRIYPNEYPVRSDVEVTVGGDPGEPGLGLMANVIRHVTGAADETGFAGFGGFGGRENLLTFGNVDGPGRTFRFERSDTGAAVVISFDPSATGVDPDTNGGKPMQILSKVVSGVADDAETDAFRDQWHDRVQRILEVPSDGGPFSVEKVE</sequence>
<dbReference type="AlphaFoldDB" id="M0JK09"/>
<comment type="caution">
    <text evidence="1">The sequence shown here is derived from an EMBL/GenBank/DDBJ whole genome shotgun (WGS) entry which is preliminary data.</text>
</comment>
<keyword evidence="2" id="KW-1185">Reference proteome</keyword>
<gene>
    <name evidence="1" type="ORF">C438_02737</name>
</gene>
<proteinExistence type="predicted"/>
<organism evidence="1 2">
    <name type="scientific">Haloferax denitrificans ATCC 35960</name>
    <dbReference type="NCBI Taxonomy" id="662478"/>
    <lineage>
        <taxon>Archaea</taxon>
        <taxon>Methanobacteriati</taxon>
        <taxon>Methanobacteriota</taxon>
        <taxon>Stenosarchaea group</taxon>
        <taxon>Halobacteria</taxon>
        <taxon>Halobacteriales</taxon>
        <taxon>Haloferacaceae</taxon>
        <taxon>Haloferax</taxon>
    </lineage>
</organism>
<dbReference type="RefSeq" id="WP_004967695.1">
    <property type="nucleotide sequence ID" value="NZ_AOLP01000002.1"/>
</dbReference>